<dbReference type="InterPro" id="IPR036390">
    <property type="entry name" value="WH_DNA-bd_sf"/>
</dbReference>
<dbReference type="InterPro" id="IPR001845">
    <property type="entry name" value="HTH_ArsR_DNA-bd_dom"/>
</dbReference>
<evidence type="ECO:0000259" key="4">
    <source>
        <dbReference type="PROSITE" id="PS50987"/>
    </source>
</evidence>
<protein>
    <submittedName>
        <fullName evidence="5">ArsR family transcriptional regulator</fullName>
    </submittedName>
</protein>
<keyword evidence="1" id="KW-0805">Transcription regulation</keyword>
<dbReference type="Proteomes" id="UP000494170">
    <property type="component" value="Unassembled WGS sequence"/>
</dbReference>
<reference evidence="5 6" key="1">
    <citation type="submission" date="2019-09" db="EMBL/GenBank/DDBJ databases">
        <authorList>
            <person name="Depoorter E."/>
        </authorList>
    </citation>
    <scope>NUCLEOTIDE SEQUENCE [LARGE SCALE GENOMIC DNA]</scope>
    <source>
        <strain evidence="5">LMG 6863</strain>
    </source>
</reference>
<evidence type="ECO:0000256" key="1">
    <source>
        <dbReference type="ARBA" id="ARBA00023015"/>
    </source>
</evidence>
<gene>
    <name evidence="5" type="ORF">BLA6863_02071</name>
</gene>
<dbReference type="PANTHER" id="PTHR33154:SF33">
    <property type="entry name" value="TRANSCRIPTIONAL REPRESSOR SDPR"/>
    <property type="match status" value="1"/>
</dbReference>
<feature type="domain" description="HTH arsR-type" evidence="4">
    <location>
        <begin position="1"/>
        <end position="101"/>
    </location>
</feature>
<keyword evidence="3" id="KW-0804">Transcription</keyword>
<evidence type="ECO:0000256" key="2">
    <source>
        <dbReference type="ARBA" id="ARBA00023125"/>
    </source>
</evidence>
<dbReference type="SMART" id="SM00418">
    <property type="entry name" value="HTH_ARSR"/>
    <property type="match status" value="1"/>
</dbReference>
<sequence length="101" mass="11364">MLMDDVTRISALANESRLAVMRWLKQPRKHFPPQPHGDVDELGVCCTYITEKLGIAPATTTRHMRILADAGLVQATRAGKFTYYKRIDGALQQLGRDLLQL</sequence>
<dbReference type="GO" id="GO:0003700">
    <property type="term" value="F:DNA-binding transcription factor activity"/>
    <property type="evidence" value="ECO:0007669"/>
    <property type="project" value="InterPro"/>
</dbReference>
<dbReference type="AlphaFoldDB" id="A0A6P2JWX9"/>
<name>A0A6P2JWX9_BURL3</name>
<keyword evidence="2" id="KW-0238">DNA-binding</keyword>
<accession>A0A6P2JWX9</accession>
<dbReference type="InterPro" id="IPR011991">
    <property type="entry name" value="ArsR-like_HTH"/>
</dbReference>
<dbReference type="PROSITE" id="PS50987">
    <property type="entry name" value="HTH_ARSR_2"/>
    <property type="match status" value="1"/>
</dbReference>
<dbReference type="InterPro" id="IPR036388">
    <property type="entry name" value="WH-like_DNA-bd_sf"/>
</dbReference>
<dbReference type="InterPro" id="IPR051081">
    <property type="entry name" value="HTH_MetalResp_TranReg"/>
</dbReference>
<dbReference type="EMBL" id="CABVPY010000010">
    <property type="protein sequence ID" value="VWB46020.1"/>
    <property type="molecule type" value="Genomic_DNA"/>
</dbReference>
<proteinExistence type="predicted"/>
<organism evidence="5 6">
    <name type="scientific">Burkholderia lata (strain ATCC 17760 / DSM 23089 / LMG 22485 / NCIMB 9086 / R18194 / 383)</name>
    <dbReference type="NCBI Taxonomy" id="482957"/>
    <lineage>
        <taxon>Bacteria</taxon>
        <taxon>Pseudomonadati</taxon>
        <taxon>Pseudomonadota</taxon>
        <taxon>Betaproteobacteria</taxon>
        <taxon>Burkholderiales</taxon>
        <taxon>Burkholderiaceae</taxon>
        <taxon>Burkholderia</taxon>
        <taxon>Burkholderia cepacia complex</taxon>
    </lineage>
</organism>
<dbReference type="CDD" id="cd00090">
    <property type="entry name" value="HTH_ARSR"/>
    <property type="match status" value="1"/>
</dbReference>
<evidence type="ECO:0000313" key="5">
    <source>
        <dbReference type="EMBL" id="VWB46020.1"/>
    </source>
</evidence>
<dbReference type="Gene3D" id="1.10.10.10">
    <property type="entry name" value="Winged helix-like DNA-binding domain superfamily/Winged helix DNA-binding domain"/>
    <property type="match status" value="1"/>
</dbReference>
<evidence type="ECO:0000313" key="6">
    <source>
        <dbReference type="Proteomes" id="UP000494170"/>
    </source>
</evidence>
<dbReference type="PANTHER" id="PTHR33154">
    <property type="entry name" value="TRANSCRIPTIONAL REGULATOR, ARSR FAMILY"/>
    <property type="match status" value="1"/>
</dbReference>
<evidence type="ECO:0000256" key="3">
    <source>
        <dbReference type="ARBA" id="ARBA00023163"/>
    </source>
</evidence>
<dbReference type="GO" id="GO:0003677">
    <property type="term" value="F:DNA binding"/>
    <property type="evidence" value="ECO:0007669"/>
    <property type="project" value="UniProtKB-KW"/>
</dbReference>
<dbReference type="SUPFAM" id="SSF46785">
    <property type="entry name" value="Winged helix' DNA-binding domain"/>
    <property type="match status" value="1"/>
</dbReference>